<organism evidence="2 3">
    <name type="scientific">Paracoccus phage ParMal1</name>
    <dbReference type="NCBI Taxonomy" id="3032416"/>
    <lineage>
        <taxon>Viruses</taxon>
        <taxon>Duplodnaviria</taxon>
        <taxon>Heunggongvirae</taxon>
        <taxon>Uroviricota</taxon>
        <taxon>Caudoviricetes</taxon>
        <taxon>Autographivirales</taxon>
        <taxon>Autographivirales incertae sedis</taxon>
        <taxon>Mallvirus</taxon>
        <taxon>Mallvirus ParMal1</taxon>
    </lineage>
</organism>
<dbReference type="EMBL" id="OQ376858">
    <property type="protein sequence ID" value="WFG40924.1"/>
    <property type="molecule type" value="Genomic_DNA"/>
</dbReference>
<protein>
    <submittedName>
        <fullName evidence="2">Uncharacterized protein</fullName>
    </submittedName>
</protein>
<feature type="compositionally biased region" description="Acidic residues" evidence="1">
    <location>
        <begin position="272"/>
        <end position="285"/>
    </location>
</feature>
<gene>
    <name evidence="2" type="ORF">ParaMal1_00040</name>
</gene>
<keyword evidence="3" id="KW-1185">Reference proteome</keyword>
<evidence type="ECO:0000313" key="2">
    <source>
        <dbReference type="EMBL" id="WFG40924.1"/>
    </source>
</evidence>
<evidence type="ECO:0000256" key="1">
    <source>
        <dbReference type="SAM" id="MobiDB-lite"/>
    </source>
</evidence>
<sequence>MSDLLKQAQAAAAKLADQTEDKGGNFEYEPPVAGPCVARFISYIEIGTHPQRAYQGKDKPPAPEAIIEFELLGKKHAKEIEITNEDGSKTKKTIYPVIRERVAIKSGPRAGFYKMLSAMDYGRGNTHMAFMLGEAFILTIIHNEVEKDGKKRTYANIKDDSGNWKIGAPVRVNEEGETEPLKAPEATVEPRLLLWDAPSIEQWNSIFIPGSYTKKDGDKEVEVSKNWLQTTCKEALNFEGSPLQNVILASIDGDLPEVDVDPDSAGGSESAAESEEADLGVDTPDEVEKAPAGDDSDPLADLGL</sequence>
<accession>A0AAF0FNU1</accession>
<evidence type="ECO:0000313" key="3">
    <source>
        <dbReference type="Proteomes" id="UP001216172"/>
    </source>
</evidence>
<proteinExistence type="predicted"/>
<name>A0AAF0FNU1_9CAUD</name>
<reference evidence="2" key="1">
    <citation type="submission" date="2023-02" db="EMBL/GenBank/DDBJ databases">
        <authorList>
            <person name="Rihtman B."/>
        </authorList>
    </citation>
    <scope>NUCLEOTIDE SEQUENCE</scope>
</reference>
<feature type="region of interest" description="Disordered" evidence="1">
    <location>
        <begin position="254"/>
        <end position="304"/>
    </location>
</feature>
<dbReference type="Proteomes" id="UP001216172">
    <property type="component" value="Segment"/>
</dbReference>